<dbReference type="Proteomes" id="UP000671845">
    <property type="component" value="Chromosome"/>
</dbReference>
<name>A0ABX7WK96_9GAMM</name>
<dbReference type="InterPro" id="IPR002327">
    <property type="entry name" value="Cyt_c_1A/1B"/>
</dbReference>
<feature type="domain" description="Cytochrome c" evidence="8">
    <location>
        <begin position="29"/>
        <end position="128"/>
    </location>
</feature>
<dbReference type="EMBL" id="CP053383">
    <property type="protein sequence ID" value="QTP60609.1"/>
    <property type="molecule type" value="Genomic_DNA"/>
</dbReference>
<proteinExistence type="predicted"/>
<gene>
    <name evidence="9" type="ORF">HNO53_18955</name>
</gene>
<dbReference type="PRINTS" id="PR00604">
    <property type="entry name" value="CYTCHRMECIAB"/>
</dbReference>
<keyword evidence="2 6" id="KW-0349">Heme</keyword>
<evidence type="ECO:0000256" key="3">
    <source>
        <dbReference type="ARBA" id="ARBA00022723"/>
    </source>
</evidence>
<dbReference type="PANTHER" id="PTHR11961">
    <property type="entry name" value="CYTOCHROME C"/>
    <property type="match status" value="1"/>
</dbReference>
<evidence type="ECO:0000313" key="10">
    <source>
        <dbReference type="Proteomes" id="UP000671845"/>
    </source>
</evidence>
<keyword evidence="4" id="KW-0249">Electron transport</keyword>
<sequence length="130" mass="14464">MPRYRYSSHLIACLVLATLLLAPLTVLADEFAEGERSFRAQCVGCHSIDPGRHLAGPSLHGLFGRPAGSLEDFDYSPVLEQADLSWNRKNLDAFLAGPQDFLPGTRMVLWGLDERTRRHIIDYLESLAAP</sequence>
<keyword evidence="3 6" id="KW-0479">Metal-binding</keyword>
<keyword evidence="1" id="KW-0813">Transport</keyword>
<keyword evidence="10" id="KW-1185">Reference proteome</keyword>
<evidence type="ECO:0000256" key="1">
    <source>
        <dbReference type="ARBA" id="ARBA00022448"/>
    </source>
</evidence>
<keyword evidence="5 6" id="KW-0408">Iron</keyword>
<feature type="signal peptide" evidence="7">
    <location>
        <begin position="1"/>
        <end position="28"/>
    </location>
</feature>
<accession>A0ABX7WK96</accession>
<evidence type="ECO:0000256" key="7">
    <source>
        <dbReference type="SAM" id="SignalP"/>
    </source>
</evidence>
<dbReference type="Gene3D" id="1.10.760.10">
    <property type="entry name" value="Cytochrome c-like domain"/>
    <property type="match status" value="1"/>
</dbReference>
<protein>
    <submittedName>
        <fullName evidence="9">C-type cytochrome</fullName>
    </submittedName>
</protein>
<dbReference type="SUPFAM" id="SSF46626">
    <property type="entry name" value="Cytochrome c"/>
    <property type="match status" value="1"/>
</dbReference>
<evidence type="ECO:0000256" key="4">
    <source>
        <dbReference type="ARBA" id="ARBA00022982"/>
    </source>
</evidence>
<dbReference type="Pfam" id="PF00034">
    <property type="entry name" value="Cytochrom_C"/>
    <property type="match status" value="1"/>
</dbReference>
<evidence type="ECO:0000256" key="2">
    <source>
        <dbReference type="ARBA" id="ARBA00022617"/>
    </source>
</evidence>
<evidence type="ECO:0000313" key="9">
    <source>
        <dbReference type="EMBL" id="QTP60609.1"/>
    </source>
</evidence>
<organism evidence="9 10">
    <name type="scientific">Halomonas sulfidivorans</name>
    <dbReference type="NCBI Taxonomy" id="2733488"/>
    <lineage>
        <taxon>Bacteria</taxon>
        <taxon>Pseudomonadati</taxon>
        <taxon>Pseudomonadota</taxon>
        <taxon>Gammaproteobacteria</taxon>
        <taxon>Oceanospirillales</taxon>
        <taxon>Halomonadaceae</taxon>
        <taxon>Halomonas</taxon>
    </lineage>
</organism>
<dbReference type="InterPro" id="IPR036909">
    <property type="entry name" value="Cyt_c-like_dom_sf"/>
</dbReference>
<dbReference type="PROSITE" id="PS51007">
    <property type="entry name" value="CYTC"/>
    <property type="match status" value="1"/>
</dbReference>
<feature type="chain" id="PRO_5045148026" evidence="7">
    <location>
        <begin position="29"/>
        <end position="130"/>
    </location>
</feature>
<evidence type="ECO:0000256" key="6">
    <source>
        <dbReference type="PROSITE-ProRule" id="PRU00433"/>
    </source>
</evidence>
<dbReference type="RefSeq" id="WP_209474282.1">
    <property type="nucleotide sequence ID" value="NZ_CP053383.1"/>
</dbReference>
<keyword evidence="7" id="KW-0732">Signal</keyword>
<dbReference type="InterPro" id="IPR009056">
    <property type="entry name" value="Cyt_c-like_dom"/>
</dbReference>
<evidence type="ECO:0000259" key="8">
    <source>
        <dbReference type="PROSITE" id="PS51007"/>
    </source>
</evidence>
<evidence type="ECO:0000256" key="5">
    <source>
        <dbReference type="ARBA" id="ARBA00023004"/>
    </source>
</evidence>
<reference evidence="9 10" key="1">
    <citation type="journal article" date="2021" name="Front. Microbiol.">
        <title>Aerobic Denitrification and Heterotrophic Sulfur Oxidation in the Genus Halomonas Revealed by Six Novel Species Characterizations and Genome-Based Analysis.</title>
        <authorList>
            <person name="Wang L."/>
            <person name="Shao Z."/>
        </authorList>
    </citation>
    <scope>NUCLEOTIDE SEQUENCE [LARGE SCALE GENOMIC DNA]</scope>
    <source>
        <strain evidence="9 10">MCCC 1A13718</strain>
    </source>
</reference>